<keyword evidence="6 9" id="KW-1133">Transmembrane helix</keyword>
<feature type="compositionally biased region" description="Basic and acidic residues" evidence="8">
    <location>
        <begin position="64"/>
        <end position="73"/>
    </location>
</feature>
<feature type="region of interest" description="Disordered" evidence="8">
    <location>
        <begin position="45"/>
        <end position="73"/>
    </location>
</feature>
<evidence type="ECO:0000256" key="4">
    <source>
        <dbReference type="ARBA" id="ARBA00022519"/>
    </source>
</evidence>
<dbReference type="AlphaFoldDB" id="A0A6L6IJK1"/>
<evidence type="ECO:0000256" key="5">
    <source>
        <dbReference type="ARBA" id="ARBA00022692"/>
    </source>
</evidence>
<dbReference type="RefSeq" id="WP_155107424.1">
    <property type="nucleotide sequence ID" value="NZ_WMJZ01000005.1"/>
</dbReference>
<organism evidence="12 13">
    <name type="scientific">Intestinirhabdus alba</name>
    <dbReference type="NCBI Taxonomy" id="2899544"/>
    <lineage>
        <taxon>Bacteria</taxon>
        <taxon>Pseudomonadati</taxon>
        <taxon>Pseudomonadota</taxon>
        <taxon>Gammaproteobacteria</taxon>
        <taxon>Enterobacterales</taxon>
        <taxon>Enterobacteriaceae</taxon>
        <taxon>Intestinirhabdus</taxon>
    </lineage>
</organism>
<dbReference type="InterPro" id="IPR043605">
    <property type="entry name" value="DUF883_C"/>
</dbReference>
<evidence type="ECO:0000256" key="1">
    <source>
        <dbReference type="ARBA" id="ARBA00004377"/>
    </source>
</evidence>
<evidence type="ECO:0000256" key="3">
    <source>
        <dbReference type="ARBA" id="ARBA00022475"/>
    </source>
</evidence>
<dbReference type="Pfam" id="PF19029">
    <property type="entry name" value="DUF883_C"/>
    <property type="match status" value="1"/>
</dbReference>
<sequence length="101" mass="10973">MSKDNTSENLRAELKSLTDTLEEVLSASGDKSREELSKIRSKAERALKESRNRLGETGDAIAKQTREAASRADDYVRENPWAGVGIGAAVGVVLGMLLARR</sequence>
<dbReference type="PANTHER" id="PTHR35893">
    <property type="entry name" value="INNER MEMBRANE PROTEIN-RELATED"/>
    <property type="match status" value="1"/>
</dbReference>
<evidence type="ECO:0000256" key="2">
    <source>
        <dbReference type="ARBA" id="ARBA00010423"/>
    </source>
</evidence>
<gene>
    <name evidence="12" type="ORF">GJV78_05755</name>
</gene>
<evidence type="ECO:0000256" key="7">
    <source>
        <dbReference type="ARBA" id="ARBA00023136"/>
    </source>
</evidence>
<protein>
    <submittedName>
        <fullName evidence="12">DUF883 family protein</fullName>
    </submittedName>
</protein>
<keyword evidence="13" id="KW-1185">Reference proteome</keyword>
<keyword evidence="3" id="KW-1003">Cell membrane</keyword>
<dbReference type="InterPro" id="IPR010279">
    <property type="entry name" value="YqjD/ElaB"/>
</dbReference>
<feature type="compositionally biased region" description="Basic and acidic residues" evidence="8">
    <location>
        <begin position="45"/>
        <end position="56"/>
    </location>
</feature>
<proteinExistence type="inferred from homology"/>
<keyword evidence="7 9" id="KW-0472">Membrane</keyword>
<dbReference type="GO" id="GO:0043022">
    <property type="term" value="F:ribosome binding"/>
    <property type="evidence" value="ECO:0007669"/>
    <property type="project" value="InterPro"/>
</dbReference>
<keyword evidence="4" id="KW-0997">Cell inner membrane</keyword>
<name>A0A6L6IJK1_9ENTR</name>
<evidence type="ECO:0000256" key="9">
    <source>
        <dbReference type="SAM" id="Phobius"/>
    </source>
</evidence>
<dbReference type="OrthoDB" id="6415127at2"/>
<comment type="subcellular location">
    <subcellularLocation>
        <location evidence="1">Cell inner membrane</location>
        <topology evidence="1">Single-pass membrane protein</topology>
    </subcellularLocation>
</comment>
<dbReference type="InterPro" id="IPR043604">
    <property type="entry name" value="DUF883_N"/>
</dbReference>
<accession>A0A6L6IJK1</accession>
<comment type="caution">
    <text evidence="12">The sequence shown here is derived from an EMBL/GenBank/DDBJ whole genome shotgun (WGS) entry which is preliminary data.</text>
</comment>
<dbReference type="PANTHER" id="PTHR35893:SF3">
    <property type="entry name" value="INNER MEMBRANE PROTEIN"/>
    <property type="match status" value="1"/>
</dbReference>
<feature type="domain" description="DUF883" evidence="10">
    <location>
        <begin position="9"/>
        <end position="60"/>
    </location>
</feature>
<feature type="domain" description="DUF883" evidence="11">
    <location>
        <begin position="72"/>
        <end position="101"/>
    </location>
</feature>
<feature type="transmembrane region" description="Helical" evidence="9">
    <location>
        <begin position="81"/>
        <end position="99"/>
    </location>
</feature>
<evidence type="ECO:0000256" key="8">
    <source>
        <dbReference type="SAM" id="MobiDB-lite"/>
    </source>
</evidence>
<evidence type="ECO:0000256" key="6">
    <source>
        <dbReference type="ARBA" id="ARBA00022989"/>
    </source>
</evidence>
<reference evidence="12 13" key="1">
    <citation type="submission" date="2019-11" db="EMBL/GenBank/DDBJ databases">
        <title>Escherichia alba sp. nov. isolated from the gut of plastic-eating superworms Zophobas atratus.</title>
        <authorList>
            <person name="Yang Y."/>
        </authorList>
    </citation>
    <scope>NUCLEOTIDE SEQUENCE [LARGE SCALE GENOMIC DNA]</scope>
    <source>
        <strain evidence="13">BIT-B35</strain>
    </source>
</reference>
<keyword evidence="5 9" id="KW-0812">Transmembrane</keyword>
<evidence type="ECO:0000259" key="11">
    <source>
        <dbReference type="Pfam" id="PF19029"/>
    </source>
</evidence>
<dbReference type="Proteomes" id="UP000477739">
    <property type="component" value="Unassembled WGS sequence"/>
</dbReference>
<dbReference type="GO" id="GO:0005886">
    <property type="term" value="C:plasma membrane"/>
    <property type="evidence" value="ECO:0007669"/>
    <property type="project" value="UniProtKB-SubCell"/>
</dbReference>
<dbReference type="EMBL" id="WMJZ01000005">
    <property type="protein sequence ID" value="MTH45776.1"/>
    <property type="molecule type" value="Genomic_DNA"/>
</dbReference>
<dbReference type="Pfam" id="PF05957">
    <property type="entry name" value="DUF883"/>
    <property type="match status" value="1"/>
</dbReference>
<evidence type="ECO:0000259" key="10">
    <source>
        <dbReference type="Pfam" id="PF05957"/>
    </source>
</evidence>
<evidence type="ECO:0000313" key="12">
    <source>
        <dbReference type="EMBL" id="MTH45776.1"/>
    </source>
</evidence>
<evidence type="ECO:0000313" key="13">
    <source>
        <dbReference type="Proteomes" id="UP000477739"/>
    </source>
</evidence>
<comment type="similarity">
    <text evidence="2">Belongs to the ElaB/YgaM/YqjD family.</text>
</comment>